<protein>
    <submittedName>
        <fullName evidence="1">Uncharacterized protein</fullName>
    </submittedName>
</protein>
<name>A0A7N0SWQ0_KALFE</name>
<dbReference type="EnsemblPlants" id="Kaladp0010s0083.1.v1.1">
    <property type="protein sequence ID" value="Kaladp0010s0083.1.v1.1.CDS.1"/>
    <property type="gene ID" value="Kaladp0010s0083.v1.1"/>
</dbReference>
<dbReference type="AlphaFoldDB" id="A0A7N0SWQ0"/>
<accession>A0A7N0SWQ0</accession>
<sequence>MKPCKQLSQCDMWIQLLGCLKGVRFGGGHLLNLQSSISFLSLNEFRINT</sequence>
<organism evidence="1 2">
    <name type="scientific">Kalanchoe fedtschenkoi</name>
    <name type="common">Lavender scallops</name>
    <name type="synonym">South American air plant</name>
    <dbReference type="NCBI Taxonomy" id="63787"/>
    <lineage>
        <taxon>Eukaryota</taxon>
        <taxon>Viridiplantae</taxon>
        <taxon>Streptophyta</taxon>
        <taxon>Embryophyta</taxon>
        <taxon>Tracheophyta</taxon>
        <taxon>Spermatophyta</taxon>
        <taxon>Magnoliopsida</taxon>
        <taxon>eudicotyledons</taxon>
        <taxon>Gunneridae</taxon>
        <taxon>Pentapetalae</taxon>
        <taxon>Saxifragales</taxon>
        <taxon>Crassulaceae</taxon>
        <taxon>Kalanchoe</taxon>
    </lineage>
</organism>
<reference evidence="1" key="1">
    <citation type="submission" date="2021-01" db="UniProtKB">
        <authorList>
            <consortium name="EnsemblPlants"/>
        </authorList>
    </citation>
    <scope>IDENTIFICATION</scope>
</reference>
<evidence type="ECO:0000313" key="2">
    <source>
        <dbReference type="Proteomes" id="UP000594263"/>
    </source>
</evidence>
<dbReference type="Proteomes" id="UP000594263">
    <property type="component" value="Unplaced"/>
</dbReference>
<evidence type="ECO:0000313" key="1">
    <source>
        <dbReference type="EnsemblPlants" id="Kaladp0010s0083.1.v1.1.CDS.1"/>
    </source>
</evidence>
<dbReference type="Gramene" id="Kaladp0010s0083.1.v1.1">
    <property type="protein sequence ID" value="Kaladp0010s0083.1.v1.1.CDS.1"/>
    <property type="gene ID" value="Kaladp0010s0083.v1.1"/>
</dbReference>
<keyword evidence="2" id="KW-1185">Reference proteome</keyword>
<proteinExistence type="predicted"/>